<dbReference type="GO" id="GO:0009378">
    <property type="term" value="F:four-way junction helicase activity"/>
    <property type="evidence" value="ECO:0007669"/>
    <property type="project" value="InterPro"/>
</dbReference>
<dbReference type="SUPFAM" id="SSF47781">
    <property type="entry name" value="RuvA domain 2-like"/>
    <property type="match status" value="1"/>
</dbReference>
<evidence type="ECO:0000313" key="10">
    <source>
        <dbReference type="Proteomes" id="UP000031532"/>
    </source>
</evidence>
<evidence type="ECO:0000256" key="4">
    <source>
        <dbReference type="ARBA" id="ARBA00023172"/>
    </source>
</evidence>
<comment type="subunit">
    <text evidence="6">Homotetramer. Forms an RuvA(8)-RuvB(12)-Holliday junction (HJ) complex. HJ DNA is sandwiched between 2 RuvA tetramers; dsDNA enters through RuvA and exits via RuvB. An RuvB hexamer assembles on each DNA strand where it exits the tetramer. Each RuvB hexamer is contacted by two RuvA subunits (via domain III) on 2 adjacent RuvB subunits; this complex drives branch migration. In the full resolvosome a probable DNA-RuvA(4)-RuvB(12)-RuvC(2) complex forms which resolves the HJ.</text>
</comment>
<dbReference type="Pfam" id="PF07499">
    <property type="entry name" value="RuvA_C"/>
    <property type="match status" value="1"/>
</dbReference>
<dbReference type="NCBIfam" id="TIGR00084">
    <property type="entry name" value="ruvA"/>
    <property type="match status" value="1"/>
</dbReference>
<dbReference type="GO" id="GO:0006281">
    <property type="term" value="P:DNA repair"/>
    <property type="evidence" value="ECO:0007669"/>
    <property type="project" value="UniProtKB-UniRule"/>
</dbReference>
<feature type="domain" description="Helix-hairpin-helix DNA-binding motif class 1" evidence="8">
    <location>
        <begin position="112"/>
        <end position="131"/>
    </location>
</feature>
<dbReference type="RefSeq" id="WP_039715534.1">
    <property type="nucleotide sequence ID" value="NZ_JTJC03000001.1"/>
</dbReference>
<keyword evidence="3 6" id="KW-0238">DNA-binding</keyword>
<dbReference type="Pfam" id="PF14520">
    <property type="entry name" value="HHH_5"/>
    <property type="match status" value="1"/>
</dbReference>
<feature type="region of interest" description="Domain III" evidence="6">
    <location>
        <begin position="158"/>
        <end position="209"/>
    </location>
</feature>
<dbReference type="GO" id="GO:0000400">
    <property type="term" value="F:four-way junction DNA binding"/>
    <property type="evidence" value="ECO:0007669"/>
    <property type="project" value="UniProtKB-UniRule"/>
</dbReference>
<dbReference type="InterPro" id="IPR000085">
    <property type="entry name" value="RuvA"/>
</dbReference>
<evidence type="ECO:0000313" key="9">
    <source>
        <dbReference type="EMBL" id="NHC34120.1"/>
    </source>
</evidence>
<keyword evidence="7" id="KW-0472">Membrane</keyword>
<evidence type="ECO:0000256" key="2">
    <source>
        <dbReference type="ARBA" id="ARBA00022763"/>
    </source>
</evidence>
<comment type="subcellular location">
    <subcellularLocation>
        <location evidence="6">Cytoplasm</location>
    </subcellularLocation>
</comment>
<dbReference type="HAMAP" id="MF_00031">
    <property type="entry name" value="DNA_HJ_migration_RuvA"/>
    <property type="match status" value="1"/>
</dbReference>
<dbReference type="AlphaFoldDB" id="A0A9X5E2R6"/>
<keyword evidence="10" id="KW-1185">Reference proteome</keyword>
<name>A0A9X5E2R6_9CYAN</name>
<dbReference type="InterPro" id="IPR012340">
    <property type="entry name" value="NA-bd_OB-fold"/>
</dbReference>
<dbReference type="GO" id="GO:0006310">
    <property type="term" value="P:DNA recombination"/>
    <property type="evidence" value="ECO:0007669"/>
    <property type="project" value="UniProtKB-UniRule"/>
</dbReference>
<dbReference type="SUPFAM" id="SSF46929">
    <property type="entry name" value="DNA helicase RuvA subunit, C-terminal domain"/>
    <property type="match status" value="1"/>
</dbReference>
<dbReference type="InterPro" id="IPR003583">
    <property type="entry name" value="Hlx-hairpin-Hlx_DNA-bd_motif"/>
</dbReference>
<dbReference type="InterPro" id="IPR036267">
    <property type="entry name" value="RuvA_C_sf"/>
</dbReference>
<evidence type="ECO:0000256" key="1">
    <source>
        <dbReference type="ARBA" id="ARBA00022490"/>
    </source>
</evidence>
<organism evidence="9 10">
    <name type="scientific">Scytonema millei VB511283</name>
    <dbReference type="NCBI Taxonomy" id="1245923"/>
    <lineage>
        <taxon>Bacteria</taxon>
        <taxon>Bacillati</taxon>
        <taxon>Cyanobacteriota</taxon>
        <taxon>Cyanophyceae</taxon>
        <taxon>Nostocales</taxon>
        <taxon>Scytonemataceae</taxon>
        <taxon>Scytonema</taxon>
    </lineage>
</organism>
<keyword evidence="7" id="KW-1133">Transmembrane helix</keyword>
<dbReference type="Pfam" id="PF01330">
    <property type="entry name" value="RuvA_N"/>
    <property type="match status" value="1"/>
</dbReference>
<accession>A0A9X5E2R6</accession>
<feature type="domain" description="Helix-hairpin-helix DNA-binding motif class 1" evidence="8">
    <location>
        <begin position="77"/>
        <end position="96"/>
    </location>
</feature>
<dbReference type="GO" id="GO:0005737">
    <property type="term" value="C:cytoplasm"/>
    <property type="evidence" value="ECO:0007669"/>
    <property type="project" value="UniProtKB-SubCell"/>
</dbReference>
<dbReference type="SUPFAM" id="SSF50249">
    <property type="entry name" value="Nucleic acid-binding proteins"/>
    <property type="match status" value="1"/>
</dbReference>
<comment type="caution">
    <text evidence="6">Lacks conserved residue(s) required for the propagation of feature annotation.</text>
</comment>
<comment type="similarity">
    <text evidence="6">Belongs to the RuvA family.</text>
</comment>
<evidence type="ECO:0000256" key="7">
    <source>
        <dbReference type="SAM" id="Phobius"/>
    </source>
</evidence>
<dbReference type="InterPro" id="IPR011114">
    <property type="entry name" value="RuvA_C"/>
</dbReference>
<keyword evidence="2 6" id="KW-0227">DNA damage</keyword>
<sequence length="209" mass="22431">MISYLKGTVASIVKSSSNRVILILEVNACGYEMQIPTRLSQELTAGEQTQIFTHLQVREEQPSLYGFGSSVQRDLFRLLIGVSGIGAALAIALLDTFDINDLVQAIVSNNTQLLLQTPGVGGKTAERICLELKSKLVSWSQTVGLATTTAAIPLAPNILEEVQAALLAVGYSPSEISQALTAVSQNALVPKNASPEEWMKQAMTWLSSQ</sequence>
<comment type="domain">
    <text evidence="6">Has three domains with a flexible linker between the domains II and III and assumes an 'L' shape. Domain III is highly mobile and contacts RuvB.</text>
</comment>
<keyword evidence="4 6" id="KW-0233">DNA recombination</keyword>
<keyword evidence="7" id="KW-0812">Transmembrane</keyword>
<feature type="transmembrane region" description="Helical" evidence="7">
    <location>
        <begin position="75"/>
        <end position="94"/>
    </location>
</feature>
<dbReference type="OrthoDB" id="5293449at2"/>
<dbReference type="Proteomes" id="UP000031532">
    <property type="component" value="Unassembled WGS sequence"/>
</dbReference>
<dbReference type="GO" id="GO:0005524">
    <property type="term" value="F:ATP binding"/>
    <property type="evidence" value="ECO:0007669"/>
    <property type="project" value="InterPro"/>
</dbReference>
<evidence type="ECO:0000256" key="3">
    <source>
        <dbReference type="ARBA" id="ARBA00023125"/>
    </source>
</evidence>
<dbReference type="GO" id="GO:0048476">
    <property type="term" value="C:Holliday junction resolvase complex"/>
    <property type="evidence" value="ECO:0007669"/>
    <property type="project" value="UniProtKB-UniRule"/>
</dbReference>
<proteinExistence type="inferred from homology"/>
<dbReference type="GO" id="GO:0009379">
    <property type="term" value="C:Holliday junction helicase complex"/>
    <property type="evidence" value="ECO:0007669"/>
    <property type="project" value="InterPro"/>
</dbReference>
<comment type="function">
    <text evidence="6">The RuvA-RuvB-RuvC complex processes Holliday junction (HJ) DNA during genetic recombination and DNA repair, while the RuvA-RuvB complex plays an important role in the rescue of blocked DNA replication forks via replication fork reversal (RFR). RuvA specifically binds to HJ cruciform DNA, conferring on it an open structure. The RuvB hexamer acts as an ATP-dependent pump, pulling dsDNA into and through the RuvAB complex. HJ branch migration allows RuvC to scan DNA until it finds its consensus sequence, where it cleaves and resolves the cruciform DNA.</text>
</comment>
<protein>
    <recommendedName>
        <fullName evidence="6">Holliday junction branch migration complex subunit RuvA</fullName>
    </recommendedName>
</protein>
<dbReference type="Gene3D" id="2.40.50.140">
    <property type="entry name" value="Nucleic acid-binding proteins"/>
    <property type="match status" value="1"/>
</dbReference>
<dbReference type="InterPro" id="IPR010994">
    <property type="entry name" value="RuvA_2-like"/>
</dbReference>
<dbReference type="SMART" id="SM00278">
    <property type="entry name" value="HhH1"/>
    <property type="match status" value="2"/>
</dbReference>
<keyword evidence="5 6" id="KW-0234">DNA repair</keyword>
<dbReference type="EMBL" id="JTJC03000001">
    <property type="protein sequence ID" value="NHC34120.1"/>
    <property type="molecule type" value="Genomic_DNA"/>
</dbReference>
<dbReference type="InterPro" id="IPR013849">
    <property type="entry name" value="DNA_helicase_Holl-junc_RuvA_I"/>
</dbReference>
<dbReference type="CDD" id="cd14332">
    <property type="entry name" value="UBA_RuvA_C"/>
    <property type="match status" value="1"/>
</dbReference>
<comment type="caution">
    <text evidence="9">The sequence shown here is derived from an EMBL/GenBank/DDBJ whole genome shotgun (WGS) entry which is preliminary data.</text>
</comment>
<dbReference type="Gene3D" id="1.10.150.20">
    <property type="entry name" value="5' to 3' exonuclease, C-terminal subdomain"/>
    <property type="match status" value="1"/>
</dbReference>
<gene>
    <name evidence="6 9" type="primary">ruvA</name>
    <name evidence="9" type="ORF">QH73_0005485</name>
</gene>
<evidence type="ECO:0000256" key="6">
    <source>
        <dbReference type="HAMAP-Rule" id="MF_00031"/>
    </source>
</evidence>
<evidence type="ECO:0000259" key="8">
    <source>
        <dbReference type="SMART" id="SM00278"/>
    </source>
</evidence>
<evidence type="ECO:0000256" key="5">
    <source>
        <dbReference type="ARBA" id="ARBA00023204"/>
    </source>
</evidence>
<keyword evidence="1 6" id="KW-0963">Cytoplasm</keyword>
<reference evidence="9 10" key="1">
    <citation type="journal article" date="2015" name="Genome Announc.">
        <title>Draft Genome Sequence of the Terrestrial Cyanobacterium Scytonema millei VB511283, Isolated from Eastern India.</title>
        <authorList>
            <person name="Sen D."/>
            <person name="Chandrababunaidu M.M."/>
            <person name="Singh D."/>
            <person name="Sanghi N."/>
            <person name="Ghorai A."/>
            <person name="Mishra G.P."/>
            <person name="Madduluri M."/>
            <person name="Adhikary S.P."/>
            <person name="Tripathy S."/>
        </authorList>
    </citation>
    <scope>NUCLEOTIDE SEQUENCE [LARGE SCALE GENOMIC DNA]</scope>
    <source>
        <strain evidence="9 10">VB511283</strain>
    </source>
</reference>